<accession>A0A243WKR0</accession>
<keyword evidence="3" id="KW-1185">Reference proteome</keyword>
<evidence type="ECO:0000313" key="2">
    <source>
        <dbReference type="EMBL" id="OUJ76190.1"/>
    </source>
</evidence>
<feature type="region of interest" description="Disordered" evidence="1">
    <location>
        <begin position="1"/>
        <end position="170"/>
    </location>
</feature>
<dbReference type="OrthoDB" id="894381at2"/>
<organism evidence="2 3">
    <name type="scientific">Hymenobacter crusticola</name>
    <dbReference type="NCBI Taxonomy" id="1770526"/>
    <lineage>
        <taxon>Bacteria</taxon>
        <taxon>Pseudomonadati</taxon>
        <taxon>Bacteroidota</taxon>
        <taxon>Cytophagia</taxon>
        <taxon>Cytophagales</taxon>
        <taxon>Hymenobacteraceae</taxon>
        <taxon>Hymenobacter</taxon>
    </lineage>
</organism>
<dbReference type="RefSeq" id="WP_086592445.1">
    <property type="nucleotide sequence ID" value="NZ_MTSE01000001.1"/>
</dbReference>
<feature type="compositionally biased region" description="Polar residues" evidence="1">
    <location>
        <begin position="54"/>
        <end position="66"/>
    </location>
</feature>
<feature type="compositionally biased region" description="Basic and acidic residues" evidence="1">
    <location>
        <begin position="68"/>
        <end position="91"/>
    </location>
</feature>
<feature type="compositionally biased region" description="Acidic residues" evidence="1">
    <location>
        <begin position="110"/>
        <end position="121"/>
    </location>
</feature>
<protein>
    <submittedName>
        <fullName evidence="2">Uncharacterized protein</fullName>
    </submittedName>
</protein>
<comment type="caution">
    <text evidence="2">The sequence shown here is derived from an EMBL/GenBank/DDBJ whole genome shotgun (WGS) entry which is preliminary data.</text>
</comment>
<name>A0A243WKR0_9BACT</name>
<evidence type="ECO:0000313" key="3">
    <source>
        <dbReference type="Proteomes" id="UP000194873"/>
    </source>
</evidence>
<evidence type="ECO:0000256" key="1">
    <source>
        <dbReference type="SAM" id="MobiDB-lite"/>
    </source>
</evidence>
<sequence length="170" mass="18386">MAIDPHNRPVRVINDDTTEEEFKAGHIISGGDPPKNEAARGGFGNRDGKEGYGTDSNSGITSTSVNEEADKADHPADNFRSDDEGRRDRPNQDLPSPEDMDERRVAPALDEIEAAPDEDKDEMYNPNSRVGMGQMDQPQPNGADVGATPETNADLLDPNAQESGLDIGER</sequence>
<reference evidence="2 3" key="1">
    <citation type="submission" date="2017-01" db="EMBL/GenBank/DDBJ databases">
        <title>A new Hymenobacter.</title>
        <authorList>
            <person name="Liang Y."/>
            <person name="Feng F."/>
        </authorList>
    </citation>
    <scope>NUCLEOTIDE SEQUENCE [LARGE SCALE GENOMIC DNA]</scope>
    <source>
        <strain evidence="2">MIMBbqt21</strain>
    </source>
</reference>
<proteinExistence type="predicted"/>
<dbReference type="AlphaFoldDB" id="A0A243WKR0"/>
<gene>
    <name evidence="2" type="ORF">BXP70_02675</name>
</gene>
<dbReference type="EMBL" id="MTSE01000001">
    <property type="protein sequence ID" value="OUJ76190.1"/>
    <property type="molecule type" value="Genomic_DNA"/>
</dbReference>
<dbReference type="Proteomes" id="UP000194873">
    <property type="component" value="Unassembled WGS sequence"/>
</dbReference>